<accession>A0A9D4TI70</accession>
<keyword evidence="4" id="KW-0967">Endosome</keyword>
<evidence type="ECO:0000256" key="2">
    <source>
        <dbReference type="ARBA" id="ARBA00006190"/>
    </source>
</evidence>
<keyword evidence="3" id="KW-0813">Transport</keyword>
<dbReference type="PANTHER" id="PTHR22761:SF5">
    <property type="entry name" value="CHARGED MULTIVESICULAR BODY PROTEIN 6"/>
    <property type="match status" value="1"/>
</dbReference>
<dbReference type="Proteomes" id="UP001055712">
    <property type="component" value="Unassembled WGS sequence"/>
</dbReference>
<proteinExistence type="inferred from homology"/>
<dbReference type="EMBL" id="SIDB01000011">
    <property type="protein sequence ID" value="KAI3426186.1"/>
    <property type="molecule type" value="Genomic_DNA"/>
</dbReference>
<feature type="compositionally biased region" description="Low complexity" evidence="8">
    <location>
        <begin position="238"/>
        <end position="249"/>
    </location>
</feature>
<evidence type="ECO:0000256" key="1">
    <source>
        <dbReference type="ARBA" id="ARBA00004608"/>
    </source>
</evidence>
<feature type="coiled-coil region" evidence="7">
    <location>
        <begin position="13"/>
        <end position="50"/>
    </location>
</feature>
<keyword evidence="5" id="KW-0653">Protein transport</keyword>
<evidence type="ECO:0000256" key="8">
    <source>
        <dbReference type="SAM" id="MobiDB-lite"/>
    </source>
</evidence>
<keyword evidence="10" id="KW-1185">Reference proteome</keyword>
<evidence type="ECO:0000256" key="7">
    <source>
        <dbReference type="SAM" id="Coils"/>
    </source>
</evidence>
<keyword evidence="6" id="KW-0472">Membrane</keyword>
<organism evidence="9 10">
    <name type="scientific">Chlorella vulgaris</name>
    <name type="common">Green alga</name>
    <dbReference type="NCBI Taxonomy" id="3077"/>
    <lineage>
        <taxon>Eukaryota</taxon>
        <taxon>Viridiplantae</taxon>
        <taxon>Chlorophyta</taxon>
        <taxon>core chlorophytes</taxon>
        <taxon>Trebouxiophyceae</taxon>
        <taxon>Chlorellales</taxon>
        <taxon>Chlorellaceae</taxon>
        <taxon>Chlorella clade</taxon>
        <taxon>Chlorella</taxon>
    </lineage>
</organism>
<dbReference type="GO" id="GO:0000815">
    <property type="term" value="C:ESCRT III complex"/>
    <property type="evidence" value="ECO:0007669"/>
    <property type="project" value="TreeGrafter"/>
</dbReference>
<evidence type="ECO:0000256" key="3">
    <source>
        <dbReference type="ARBA" id="ARBA00022448"/>
    </source>
</evidence>
<comment type="similarity">
    <text evidence="2">Belongs to the SNF7 family.</text>
</comment>
<sequence>MGQLLSKKPKLEINEVDRAVLSLKSQVRKLEQQRTRIQAAIDREQQLARELVAAGRKDRALLALKKRKLQETQAASLDGLLLNVEQMLANIETTQSQQRIFGALKQANSAVKEMQQAVPLEDVEQLMQDNADAKAYEDSLRQMLGESLNPEDAEAAEEELADLEAQLLDAQKLDMPQAPKDTVLPEAAAAVAAEEAAPALTAEEAAPAGGEQALSALGGAAAASEADALSAAEAMLSELPAVPTTTVTVETEEAEVEAEQEREAESALIAS</sequence>
<comment type="caution">
    <text evidence="9">The sequence shown here is derived from an EMBL/GenBank/DDBJ whole genome shotgun (WGS) entry which is preliminary data.</text>
</comment>
<evidence type="ECO:0000256" key="5">
    <source>
        <dbReference type="ARBA" id="ARBA00022927"/>
    </source>
</evidence>
<keyword evidence="7" id="KW-0175">Coiled coil</keyword>
<dbReference type="PANTHER" id="PTHR22761">
    <property type="entry name" value="CHARGED MULTIVESICULAR BODY PROTEIN"/>
    <property type="match status" value="1"/>
</dbReference>
<dbReference type="GO" id="GO:0005771">
    <property type="term" value="C:multivesicular body"/>
    <property type="evidence" value="ECO:0007669"/>
    <property type="project" value="TreeGrafter"/>
</dbReference>
<reference evidence="9" key="1">
    <citation type="journal article" date="2019" name="Plant J.">
        <title>Chlorella vulgaris genome assembly and annotation reveals the molecular basis for metabolic acclimation to high light conditions.</title>
        <authorList>
            <person name="Cecchin M."/>
            <person name="Marcolungo L."/>
            <person name="Rossato M."/>
            <person name="Girolomoni L."/>
            <person name="Cosentino E."/>
            <person name="Cuine S."/>
            <person name="Li-Beisson Y."/>
            <person name="Delledonne M."/>
            <person name="Ballottari M."/>
        </authorList>
    </citation>
    <scope>NUCLEOTIDE SEQUENCE</scope>
    <source>
        <strain evidence="9">211/11P</strain>
    </source>
</reference>
<evidence type="ECO:0000313" key="9">
    <source>
        <dbReference type="EMBL" id="KAI3426186.1"/>
    </source>
</evidence>
<dbReference type="AlphaFoldDB" id="A0A9D4TI70"/>
<protein>
    <submittedName>
        <fullName evidence="9">Uncharacterized protein</fullName>
    </submittedName>
</protein>
<dbReference type="GO" id="GO:0032511">
    <property type="term" value="P:late endosome to vacuole transport via multivesicular body sorting pathway"/>
    <property type="evidence" value="ECO:0007669"/>
    <property type="project" value="TreeGrafter"/>
</dbReference>
<evidence type="ECO:0000313" key="10">
    <source>
        <dbReference type="Proteomes" id="UP001055712"/>
    </source>
</evidence>
<dbReference type="InterPro" id="IPR005024">
    <property type="entry name" value="Snf7_fam"/>
</dbReference>
<gene>
    <name evidence="9" type="ORF">D9Q98_008563</name>
</gene>
<name>A0A9D4TI70_CHLVU</name>
<feature type="region of interest" description="Disordered" evidence="8">
    <location>
        <begin position="238"/>
        <end position="271"/>
    </location>
</feature>
<evidence type="ECO:0000256" key="6">
    <source>
        <dbReference type="ARBA" id="ARBA00023136"/>
    </source>
</evidence>
<dbReference type="GO" id="GO:0015031">
    <property type="term" value="P:protein transport"/>
    <property type="evidence" value="ECO:0007669"/>
    <property type="project" value="UniProtKB-KW"/>
</dbReference>
<dbReference type="Gene3D" id="6.10.140.1230">
    <property type="match status" value="1"/>
</dbReference>
<dbReference type="OrthoDB" id="441172at2759"/>
<dbReference type="GO" id="GO:0006900">
    <property type="term" value="P:vesicle budding from membrane"/>
    <property type="evidence" value="ECO:0007669"/>
    <property type="project" value="TreeGrafter"/>
</dbReference>
<reference evidence="9" key="2">
    <citation type="submission" date="2020-11" db="EMBL/GenBank/DDBJ databases">
        <authorList>
            <person name="Cecchin M."/>
            <person name="Marcolungo L."/>
            <person name="Rossato M."/>
            <person name="Girolomoni L."/>
            <person name="Cosentino E."/>
            <person name="Cuine S."/>
            <person name="Li-Beisson Y."/>
            <person name="Delledonne M."/>
            <person name="Ballottari M."/>
        </authorList>
    </citation>
    <scope>NUCLEOTIDE SEQUENCE</scope>
    <source>
        <strain evidence="9">211/11P</strain>
        <tissue evidence="9">Whole cell</tissue>
    </source>
</reference>
<evidence type="ECO:0000256" key="4">
    <source>
        <dbReference type="ARBA" id="ARBA00022753"/>
    </source>
</evidence>
<dbReference type="Pfam" id="PF03357">
    <property type="entry name" value="Snf7"/>
    <property type="match status" value="1"/>
</dbReference>
<comment type="subcellular location">
    <subcellularLocation>
        <location evidence="1">Endosome membrane</location>
    </subcellularLocation>
</comment>